<protein>
    <submittedName>
        <fullName evidence="3">Uncharacterized protein</fullName>
    </submittedName>
</protein>
<name>A0A2H3HRN6_GIBZA</name>
<feature type="coiled-coil region" evidence="1">
    <location>
        <begin position="24"/>
        <end position="58"/>
    </location>
</feature>
<keyword evidence="1" id="KW-0175">Coiled coil</keyword>
<feature type="region of interest" description="Disordered" evidence="2">
    <location>
        <begin position="1"/>
        <end position="22"/>
    </location>
</feature>
<feature type="compositionally biased region" description="Polar residues" evidence="2">
    <location>
        <begin position="72"/>
        <end position="90"/>
    </location>
</feature>
<evidence type="ECO:0000313" key="3">
    <source>
        <dbReference type="EMBL" id="CAG2010457.1"/>
    </source>
</evidence>
<gene>
    <name evidence="4" type="ORF">FUG_LOCUS425958</name>
    <name evidence="3" type="ORF">MDCFG202_LOCUS594716</name>
</gene>
<dbReference type="AlphaFoldDB" id="A0A2H3HRN6"/>
<reference evidence="3" key="2">
    <citation type="submission" date="2021-03" db="EMBL/GenBank/DDBJ databases">
        <authorList>
            <person name="Alouane T."/>
            <person name="Langin T."/>
            <person name="Bonhomme L."/>
        </authorList>
    </citation>
    <scope>NUCLEOTIDE SEQUENCE</scope>
    <source>
        <strain evidence="3">MDC_Fg202</strain>
    </source>
</reference>
<feature type="region of interest" description="Disordered" evidence="2">
    <location>
        <begin position="68"/>
        <end position="107"/>
    </location>
</feature>
<accession>A0A2H3HRN6</accession>
<evidence type="ECO:0000256" key="1">
    <source>
        <dbReference type="SAM" id="Coils"/>
    </source>
</evidence>
<proteinExistence type="predicted"/>
<evidence type="ECO:0000313" key="4">
    <source>
        <dbReference type="EMBL" id="VIO61027.1"/>
    </source>
</evidence>
<dbReference type="OrthoDB" id="5398685at2759"/>
<reference evidence="4" key="1">
    <citation type="submission" date="2019-04" db="EMBL/GenBank/DDBJ databases">
        <authorList>
            <person name="Melise S."/>
            <person name="Noan J."/>
            <person name="Okalmin O."/>
        </authorList>
    </citation>
    <scope>NUCLEOTIDE SEQUENCE</scope>
    <source>
        <strain evidence="4">FN9</strain>
    </source>
</reference>
<dbReference type="EMBL" id="CAJPIJ010000219">
    <property type="protein sequence ID" value="CAG2010457.1"/>
    <property type="molecule type" value="Genomic_DNA"/>
</dbReference>
<feature type="compositionally biased region" description="Polar residues" evidence="2">
    <location>
        <begin position="1"/>
        <end position="11"/>
    </location>
</feature>
<sequence>MAPTNDANNRATKAAGSDSGDADLAQAYRDLARGEQAATNLENNLTNLESRLDAILAALEANENIQVPAATKVSQANYSSQSTRATGNQDKLQDGINENVEDKKDTA</sequence>
<evidence type="ECO:0000313" key="5">
    <source>
        <dbReference type="Proteomes" id="UP000746612"/>
    </source>
</evidence>
<evidence type="ECO:0000256" key="2">
    <source>
        <dbReference type="SAM" id="MobiDB-lite"/>
    </source>
</evidence>
<dbReference type="Proteomes" id="UP000746612">
    <property type="component" value="Unassembled WGS sequence"/>
</dbReference>
<organism evidence="3 5">
    <name type="scientific">Gibberella zeae</name>
    <name type="common">Wheat head blight fungus</name>
    <name type="synonym">Fusarium graminearum</name>
    <dbReference type="NCBI Taxonomy" id="5518"/>
    <lineage>
        <taxon>Eukaryota</taxon>
        <taxon>Fungi</taxon>
        <taxon>Dikarya</taxon>
        <taxon>Ascomycota</taxon>
        <taxon>Pezizomycotina</taxon>
        <taxon>Sordariomycetes</taxon>
        <taxon>Hypocreomycetidae</taxon>
        <taxon>Hypocreales</taxon>
        <taxon>Nectriaceae</taxon>
        <taxon>Fusarium</taxon>
    </lineage>
</organism>
<dbReference type="EMBL" id="CAAKMV010000150">
    <property type="protein sequence ID" value="VIO61027.1"/>
    <property type="molecule type" value="Genomic_DNA"/>
</dbReference>